<keyword evidence="1" id="KW-0812">Transmembrane</keyword>
<sequence length="262" mass="30478">MRPVNIKSLNHKDEAMRRHRRAFVLKIVIVVLGTVAVVAGIIYLLFFSRMFDVREVSFNGLDTVSSDVFRTKIEGNLSQNLLSYLPRRNNLFFVGVGDFEKEFASEYPVFKSVNVQRKLLHGLVLNFLERKPVGVWCFKNDCYYFDEEKVLWGQPAKSSGFIFLTIEDDRQNESKKIDGDFFRPIMEIAKKMPGEIKNIVIPAGSFNEFRVYTADYYIAFTTDSDVQNQLATLKIFMNDKKGDLDFHPQYIDLRIDGRVYYK</sequence>
<keyword evidence="1" id="KW-0472">Membrane</keyword>
<accession>A0A1F8EGS8</accession>
<dbReference type="Proteomes" id="UP000176893">
    <property type="component" value="Unassembled WGS sequence"/>
</dbReference>
<organism evidence="2 3">
    <name type="scientific">Candidatus Yanofskybacteria bacterium RIFCSPHIGHO2_01_FULL_41_26</name>
    <dbReference type="NCBI Taxonomy" id="1802661"/>
    <lineage>
        <taxon>Bacteria</taxon>
        <taxon>Candidatus Yanofskyibacteriota</taxon>
    </lineage>
</organism>
<dbReference type="STRING" id="1802661.A2649_04015"/>
<evidence type="ECO:0000313" key="2">
    <source>
        <dbReference type="EMBL" id="OGM99278.1"/>
    </source>
</evidence>
<keyword evidence="1" id="KW-1133">Transmembrane helix</keyword>
<gene>
    <name evidence="2" type="ORF">A2649_04015</name>
</gene>
<comment type="caution">
    <text evidence="2">The sequence shown here is derived from an EMBL/GenBank/DDBJ whole genome shotgun (WGS) entry which is preliminary data.</text>
</comment>
<name>A0A1F8EGS8_9BACT</name>
<dbReference type="EMBL" id="MGJB01000001">
    <property type="protein sequence ID" value="OGM99278.1"/>
    <property type="molecule type" value="Genomic_DNA"/>
</dbReference>
<evidence type="ECO:0000256" key="1">
    <source>
        <dbReference type="SAM" id="Phobius"/>
    </source>
</evidence>
<evidence type="ECO:0008006" key="4">
    <source>
        <dbReference type="Google" id="ProtNLM"/>
    </source>
</evidence>
<protein>
    <recommendedName>
        <fullName evidence="4">POTRA domain-containing protein</fullName>
    </recommendedName>
</protein>
<reference evidence="2 3" key="1">
    <citation type="journal article" date="2016" name="Nat. Commun.">
        <title>Thousands of microbial genomes shed light on interconnected biogeochemical processes in an aquifer system.</title>
        <authorList>
            <person name="Anantharaman K."/>
            <person name="Brown C.T."/>
            <person name="Hug L.A."/>
            <person name="Sharon I."/>
            <person name="Castelle C.J."/>
            <person name="Probst A.J."/>
            <person name="Thomas B.C."/>
            <person name="Singh A."/>
            <person name="Wilkins M.J."/>
            <person name="Karaoz U."/>
            <person name="Brodie E.L."/>
            <person name="Williams K.H."/>
            <person name="Hubbard S.S."/>
            <person name="Banfield J.F."/>
        </authorList>
    </citation>
    <scope>NUCLEOTIDE SEQUENCE [LARGE SCALE GENOMIC DNA]</scope>
</reference>
<dbReference type="AlphaFoldDB" id="A0A1F8EGS8"/>
<proteinExistence type="predicted"/>
<evidence type="ECO:0000313" key="3">
    <source>
        <dbReference type="Proteomes" id="UP000176893"/>
    </source>
</evidence>
<feature type="transmembrane region" description="Helical" evidence="1">
    <location>
        <begin position="21"/>
        <end position="46"/>
    </location>
</feature>